<protein>
    <submittedName>
        <fullName evidence="4">Lytic murein transglycosylase B</fullName>
    </submittedName>
</protein>
<dbReference type="Gene3D" id="1.10.8.350">
    <property type="entry name" value="Bacterial muramidase"/>
    <property type="match status" value="1"/>
</dbReference>
<sequence length="387" mass="42543">MAGSLFAILLSSCANLNHSDPISSNGSNQNVISAKVMTDSESINSDSLQSFLEKVSKNHQIPLNDLKLAFEDTKAIPSIKKLVMPPPPGFQKNWNVYRSRFVEPRRLAAGQKFWVTHRSFIEKTEKETGVPAEIIVSIIGVETIYGRHMGGFSVRDTLSTLGFDYPNTPNKIARETLFKNQLEDLILLCWAENRQAKPFKTCLNQTGSYAGAIGLPQFMPGSIRRFAVDGNKDGKIDLRNSPEDAIASVANFLKVHGWVQDESIYLDIESGQSAQDNAARLADGEPKAKLQLGELINQGLLKQSSLPANTPSLIVDLPSPGNNGGTDVRYVIGLRNFLAICDYNRSFFYAQSVAEFAEALNDVRPTGDVAKKATKKPKNNKKAAKKK</sequence>
<evidence type="ECO:0000256" key="2">
    <source>
        <dbReference type="SAM" id="MobiDB-lite"/>
    </source>
</evidence>
<feature type="region of interest" description="Disordered" evidence="2">
    <location>
        <begin position="365"/>
        <end position="387"/>
    </location>
</feature>
<dbReference type="CDD" id="cd13399">
    <property type="entry name" value="Slt35-like"/>
    <property type="match status" value="1"/>
</dbReference>
<organism evidence="4 5">
    <name type="scientific">Polynucleobacter cosmopolitanus</name>
    <dbReference type="NCBI Taxonomy" id="351345"/>
    <lineage>
        <taxon>Bacteria</taxon>
        <taxon>Pseudomonadati</taxon>
        <taxon>Pseudomonadota</taxon>
        <taxon>Betaproteobacteria</taxon>
        <taxon>Burkholderiales</taxon>
        <taxon>Burkholderiaceae</taxon>
        <taxon>Polynucleobacter</taxon>
    </lineage>
</organism>
<gene>
    <name evidence="4" type="primary">mltB</name>
    <name evidence="4" type="ORF">AOC33_04905</name>
</gene>
<evidence type="ECO:0000313" key="5">
    <source>
        <dbReference type="Proteomes" id="UP000215188"/>
    </source>
</evidence>
<evidence type="ECO:0000313" key="4">
    <source>
        <dbReference type="EMBL" id="OXL16589.1"/>
    </source>
</evidence>
<evidence type="ECO:0000256" key="1">
    <source>
        <dbReference type="PIRSR" id="PIRSR611757-1"/>
    </source>
</evidence>
<dbReference type="InterPro" id="IPR031304">
    <property type="entry name" value="SLT_2"/>
</dbReference>
<dbReference type="Pfam" id="PF13406">
    <property type="entry name" value="SLT_2"/>
    <property type="match status" value="1"/>
</dbReference>
<reference evidence="4 5" key="1">
    <citation type="submission" date="2017-06" db="EMBL/GenBank/DDBJ databases">
        <title>Reclassification of a Polynucleobacter cosmopolitanus strain isolated from tropical Lake Victoria as Polynucleobacter victoriensis comb. nov.</title>
        <authorList>
            <person name="Hahn M.W."/>
        </authorList>
    </citation>
    <scope>NUCLEOTIDE SEQUENCE [LARGE SCALE GENOMIC DNA]</scope>
    <source>
        <strain evidence="4 5">MWH-MoIso2</strain>
    </source>
</reference>
<dbReference type="InterPro" id="IPR023346">
    <property type="entry name" value="Lysozyme-like_dom_sf"/>
</dbReference>
<accession>A0A229FYS5</accession>
<dbReference type="NCBIfam" id="TIGR02282">
    <property type="entry name" value="MltB"/>
    <property type="match status" value="1"/>
</dbReference>
<dbReference type="PANTHER" id="PTHR30163:SF9">
    <property type="entry name" value="MEMBRANE-BOUND LYTIC MUREIN TRANSGLYCOSYLASE B"/>
    <property type="match status" value="1"/>
</dbReference>
<dbReference type="PANTHER" id="PTHR30163">
    <property type="entry name" value="MEMBRANE-BOUND LYTIC MUREIN TRANSGLYCOSYLASE B"/>
    <property type="match status" value="1"/>
</dbReference>
<dbReference type="GO" id="GO:0009253">
    <property type="term" value="P:peptidoglycan catabolic process"/>
    <property type="evidence" value="ECO:0007669"/>
    <property type="project" value="TreeGrafter"/>
</dbReference>
<dbReference type="OrthoDB" id="9772911at2"/>
<evidence type="ECO:0000259" key="3">
    <source>
        <dbReference type="Pfam" id="PF13406"/>
    </source>
</evidence>
<dbReference type="Gene3D" id="1.10.530.10">
    <property type="match status" value="1"/>
</dbReference>
<feature type="active site" evidence="1">
    <location>
        <position position="142"/>
    </location>
</feature>
<feature type="domain" description="Transglycosylase SLT" evidence="3">
    <location>
        <begin position="47"/>
        <end position="358"/>
    </location>
</feature>
<dbReference type="GO" id="GO:0008933">
    <property type="term" value="F:peptidoglycan lytic transglycosylase activity"/>
    <property type="evidence" value="ECO:0007669"/>
    <property type="project" value="TreeGrafter"/>
</dbReference>
<dbReference type="SUPFAM" id="SSF53955">
    <property type="entry name" value="Lysozyme-like"/>
    <property type="match status" value="1"/>
</dbReference>
<dbReference type="EMBL" id="NJGG01000001">
    <property type="protein sequence ID" value="OXL16589.1"/>
    <property type="molecule type" value="Genomic_DNA"/>
</dbReference>
<comment type="caution">
    <text evidence="4">The sequence shown here is derived from an EMBL/GenBank/DDBJ whole genome shotgun (WGS) entry which is preliminary data.</text>
</comment>
<proteinExistence type="predicted"/>
<name>A0A229FYS5_9BURK</name>
<feature type="compositionally biased region" description="Basic residues" evidence="2">
    <location>
        <begin position="372"/>
        <end position="387"/>
    </location>
</feature>
<keyword evidence="5" id="KW-1185">Reference proteome</keyword>
<dbReference type="AlphaFoldDB" id="A0A229FYS5"/>
<dbReference type="Proteomes" id="UP000215188">
    <property type="component" value="Unassembled WGS sequence"/>
</dbReference>
<dbReference type="InterPro" id="IPR043426">
    <property type="entry name" value="MltB-like"/>
</dbReference>
<dbReference type="InterPro" id="IPR011757">
    <property type="entry name" value="Lytic_transglycosylase_MltB"/>
</dbReference>